<sequence>MATSVLVINCGSSSIKYALVSERREDRIYGLAENLGAADARIKGITVGGEPLELSIPYADHAKALETLLARLANYKPQAIGHRVVHGGSLTKAELLTPEIVERIRAATPLAPLHNPAH</sequence>
<dbReference type="GO" id="GO:0005524">
    <property type="term" value="F:ATP binding"/>
    <property type="evidence" value="ECO:0007669"/>
    <property type="project" value="UniProtKB-KW"/>
</dbReference>
<dbReference type="Gene3D" id="3.30.420.40">
    <property type="match status" value="1"/>
</dbReference>
<dbReference type="GO" id="GO:0008776">
    <property type="term" value="F:acetate kinase activity"/>
    <property type="evidence" value="ECO:0007669"/>
    <property type="project" value="UniProtKB-EC"/>
</dbReference>
<organism evidence="6 7">
    <name type="scientific">Acinetobacter baumannii</name>
    <dbReference type="NCBI Taxonomy" id="470"/>
    <lineage>
        <taxon>Bacteria</taxon>
        <taxon>Pseudomonadati</taxon>
        <taxon>Pseudomonadota</taxon>
        <taxon>Gammaproteobacteria</taxon>
        <taxon>Moraxellales</taxon>
        <taxon>Moraxellaceae</taxon>
        <taxon>Acinetobacter</taxon>
        <taxon>Acinetobacter calcoaceticus/baumannii complex</taxon>
    </lineage>
</organism>
<dbReference type="Proteomes" id="UP000280073">
    <property type="component" value="Unassembled WGS sequence"/>
</dbReference>
<dbReference type="PANTHER" id="PTHR21060:SF21">
    <property type="entry name" value="ACETATE KINASE"/>
    <property type="match status" value="1"/>
</dbReference>
<protein>
    <submittedName>
        <fullName evidence="6">Acetate kinase</fullName>
        <ecNumber evidence="6">2.7.2.1</ecNumber>
    </submittedName>
</protein>
<evidence type="ECO:0000256" key="4">
    <source>
        <dbReference type="ARBA" id="ARBA00022777"/>
    </source>
</evidence>
<evidence type="ECO:0000256" key="3">
    <source>
        <dbReference type="ARBA" id="ARBA00022741"/>
    </source>
</evidence>
<dbReference type="Pfam" id="PF00871">
    <property type="entry name" value="Acetate_kinase"/>
    <property type="match status" value="1"/>
</dbReference>
<evidence type="ECO:0000256" key="1">
    <source>
        <dbReference type="ARBA" id="ARBA00008748"/>
    </source>
</evidence>
<dbReference type="EMBL" id="RFDI01001869">
    <property type="protein sequence ID" value="RSR33792.1"/>
    <property type="molecule type" value="Genomic_DNA"/>
</dbReference>
<dbReference type="SUPFAM" id="SSF53067">
    <property type="entry name" value="Actin-like ATPase domain"/>
    <property type="match status" value="1"/>
</dbReference>
<dbReference type="GO" id="GO:0006083">
    <property type="term" value="P:acetate metabolic process"/>
    <property type="evidence" value="ECO:0007669"/>
    <property type="project" value="TreeGrafter"/>
</dbReference>
<dbReference type="GO" id="GO:0005829">
    <property type="term" value="C:cytosol"/>
    <property type="evidence" value="ECO:0007669"/>
    <property type="project" value="TreeGrafter"/>
</dbReference>
<keyword evidence="3" id="KW-0547">Nucleotide-binding</keyword>
<dbReference type="AlphaFoldDB" id="A0A3R9TLD0"/>
<accession>A0A3R9TLD0</accession>
<dbReference type="InterPro" id="IPR043129">
    <property type="entry name" value="ATPase_NBD"/>
</dbReference>
<keyword evidence="4 6" id="KW-0418">Kinase</keyword>
<evidence type="ECO:0000313" key="6">
    <source>
        <dbReference type="EMBL" id="RSR33792.1"/>
    </source>
</evidence>
<evidence type="ECO:0000256" key="5">
    <source>
        <dbReference type="ARBA" id="ARBA00022840"/>
    </source>
</evidence>
<feature type="non-terminal residue" evidence="6">
    <location>
        <position position="118"/>
    </location>
</feature>
<proteinExistence type="inferred from homology"/>
<dbReference type="PANTHER" id="PTHR21060">
    <property type="entry name" value="ACETATE KINASE"/>
    <property type="match status" value="1"/>
</dbReference>
<evidence type="ECO:0000313" key="7">
    <source>
        <dbReference type="Proteomes" id="UP000280073"/>
    </source>
</evidence>
<dbReference type="InterPro" id="IPR023865">
    <property type="entry name" value="Aliphatic_acid_kinase_CS"/>
</dbReference>
<dbReference type="InterPro" id="IPR000890">
    <property type="entry name" value="Aliphatic_acid_kin_short-chain"/>
</dbReference>
<comment type="caution">
    <text evidence="6">The sequence shown here is derived from an EMBL/GenBank/DDBJ whole genome shotgun (WGS) entry which is preliminary data.</text>
</comment>
<comment type="similarity">
    <text evidence="1">Belongs to the acetokinase family.</text>
</comment>
<keyword evidence="2 6" id="KW-0808">Transferase</keyword>
<dbReference type="EC" id="2.7.2.1" evidence="6"/>
<evidence type="ECO:0000256" key="2">
    <source>
        <dbReference type="ARBA" id="ARBA00022679"/>
    </source>
</evidence>
<name>A0A3R9TLD0_ACIBA</name>
<gene>
    <name evidence="6" type="ORF">EA686_24340</name>
</gene>
<reference evidence="6 7" key="1">
    <citation type="submission" date="2018-10" db="EMBL/GenBank/DDBJ databases">
        <title>GWAS and RNA-Seq identify cryptic mechanisms of antimicrobial resistance in Acinetobacter baumannii.</title>
        <authorList>
            <person name="Sahl J.W."/>
        </authorList>
    </citation>
    <scope>NUCLEOTIDE SEQUENCE [LARGE SCALE GENOMIC DNA]</scope>
    <source>
        <strain evidence="6 7">TG28175</strain>
    </source>
</reference>
<dbReference type="PROSITE" id="PS01075">
    <property type="entry name" value="ACETATE_KINASE_1"/>
    <property type="match status" value="1"/>
</dbReference>
<keyword evidence="5" id="KW-0067">ATP-binding</keyword>